<evidence type="ECO:0000259" key="9">
    <source>
        <dbReference type="PROSITE" id="PS50110"/>
    </source>
</evidence>
<dbReference type="GO" id="GO:0000155">
    <property type="term" value="F:phosphorelay sensor kinase activity"/>
    <property type="evidence" value="ECO:0007669"/>
    <property type="project" value="InterPro"/>
</dbReference>
<evidence type="ECO:0000256" key="5">
    <source>
        <dbReference type="ARBA" id="ARBA00022777"/>
    </source>
</evidence>
<dbReference type="PANTHER" id="PTHR43047:SF74">
    <property type="entry name" value="HISTIDINE KINASE-RELATED"/>
    <property type="match status" value="1"/>
</dbReference>
<dbReference type="CDD" id="cd16922">
    <property type="entry name" value="HATPase_EvgS-ArcB-TorS-like"/>
    <property type="match status" value="1"/>
</dbReference>
<keyword evidence="13" id="KW-1185">Reference proteome</keyword>
<dbReference type="SMART" id="SM00448">
    <property type="entry name" value="REC"/>
    <property type="match status" value="1"/>
</dbReference>
<feature type="compositionally biased region" description="Basic and acidic residues" evidence="7">
    <location>
        <begin position="400"/>
        <end position="418"/>
    </location>
</feature>
<dbReference type="InterPro" id="IPR001610">
    <property type="entry name" value="PAC"/>
</dbReference>
<dbReference type="Proteomes" id="UP000799437">
    <property type="component" value="Unassembled WGS sequence"/>
</dbReference>
<feature type="compositionally biased region" description="Polar residues" evidence="7">
    <location>
        <begin position="940"/>
        <end position="951"/>
    </location>
</feature>
<evidence type="ECO:0000256" key="6">
    <source>
        <dbReference type="PROSITE-ProRule" id="PRU00169"/>
    </source>
</evidence>
<feature type="domain" description="Response regulatory" evidence="9">
    <location>
        <begin position="1841"/>
        <end position="1963"/>
    </location>
</feature>
<feature type="compositionally biased region" description="Polar residues" evidence="7">
    <location>
        <begin position="550"/>
        <end position="561"/>
    </location>
</feature>
<feature type="domain" description="PAS" evidence="10">
    <location>
        <begin position="1105"/>
        <end position="1160"/>
    </location>
</feature>
<feature type="domain" description="Histidine kinase" evidence="8">
    <location>
        <begin position="1313"/>
        <end position="1541"/>
    </location>
</feature>
<organism evidence="12 13">
    <name type="scientific">Pseudovirgaria hyperparasitica</name>
    <dbReference type="NCBI Taxonomy" id="470096"/>
    <lineage>
        <taxon>Eukaryota</taxon>
        <taxon>Fungi</taxon>
        <taxon>Dikarya</taxon>
        <taxon>Ascomycota</taxon>
        <taxon>Pezizomycotina</taxon>
        <taxon>Dothideomycetes</taxon>
        <taxon>Dothideomycetes incertae sedis</taxon>
        <taxon>Acrospermales</taxon>
        <taxon>Acrospermaceae</taxon>
        <taxon>Pseudovirgaria</taxon>
    </lineage>
</organism>
<dbReference type="SUPFAM" id="SSF55874">
    <property type="entry name" value="ATPase domain of HSP90 chaperone/DNA topoisomerase II/histidine kinase"/>
    <property type="match status" value="1"/>
</dbReference>
<evidence type="ECO:0000256" key="4">
    <source>
        <dbReference type="ARBA" id="ARBA00022679"/>
    </source>
</evidence>
<keyword evidence="4" id="KW-0808">Transferase</keyword>
<accession>A0A6A6VWR4</accession>
<gene>
    <name evidence="12" type="ORF">EJ05DRAFT_444658</name>
</gene>
<dbReference type="Gene3D" id="1.10.287.130">
    <property type="match status" value="1"/>
</dbReference>
<proteinExistence type="predicted"/>
<dbReference type="SMART" id="SM00387">
    <property type="entry name" value="HATPase_c"/>
    <property type="match status" value="1"/>
</dbReference>
<dbReference type="SUPFAM" id="SSF55785">
    <property type="entry name" value="PYP-like sensor domain (PAS domain)"/>
    <property type="match status" value="2"/>
</dbReference>
<comment type="catalytic activity">
    <reaction evidence="1">
        <text>ATP + protein L-histidine = ADP + protein N-phospho-L-histidine.</text>
        <dbReference type="EC" id="2.7.13.3"/>
    </reaction>
</comment>
<dbReference type="PROSITE" id="PS50113">
    <property type="entry name" value="PAC"/>
    <property type="match status" value="2"/>
</dbReference>
<feature type="compositionally biased region" description="Polar residues" evidence="7">
    <location>
        <begin position="22"/>
        <end position="42"/>
    </location>
</feature>
<dbReference type="Pfam" id="PF00072">
    <property type="entry name" value="Response_reg"/>
    <property type="match status" value="1"/>
</dbReference>
<reference evidence="12" key="1">
    <citation type="journal article" date="2020" name="Stud. Mycol.">
        <title>101 Dothideomycetes genomes: a test case for predicting lifestyles and emergence of pathogens.</title>
        <authorList>
            <person name="Haridas S."/>
            <person name="Albert R."/>
            <person name="Binder M."/>
            <person name="Bloem J."/>
            <person name="Labutti K."/>
            <person name="Salamov A."/>
            <person name="Andreopoulos B."/>
            <person name="Baker S."/>
            <person name="Barry K."/>
            <person name="Bills G."/>
            <person name="Bluhm B."/>
            <person name="Cannon C."/>
            <person name="Castanera R."/>
            <person name="Culley D."/>
            <person name="Daum C."/>
            <person name="Ezra D."/>
            <person name="Gonzalez J."/>
            <person name="Henrissat B."/>
            <person name="Kuo A."/>
            <person name="Liang C."/>
            <person name="Lipzen A."/>
            <person name="Lutzoni F."/>
            <person name="Magnuson J."/>
            <person name="Mondo S."/>
            <person name="Nolan M."/>
            <person name="Ohm R."/>
            <person name="Pangilinan J."/>
            <person name="Park H.-J."/>
            <person name="Ramirez L."/>
            <person name="Alfaro M."/>
            <person name="Sun H."/>
            <person name="Tritt A."/>
            <person name="Yoshinaga Y."/>
            <person name="Zwiers L.-H."/>
            <person name="Turgeon B."/>
            <person name="Goodwin S."/>
            <person name="Spatafora J."/>
            <person name="Crous P."/>
            <person name="Grigoriev I."/>
        </authorList>
    </citation>
    <scope>NUCLEOTIDE SEQUENCE</scope>
    <source>
        <strain evidence="12">CBS 121739</strain>
    </source>
</reference>
<evidence type="ECO:0000256" key="7">
    <source>
        <dbReference type="SAM" id="MobiDB-lite"/>
    </source>
</evidence>
<dbReference type="EMBL" id="ML996583">
    <property type="protein sequence ID" value="KAF2753697.1"/>
    <property type="molecule type" value="Genomic_DNA"/>
</dbReference>
<dbReference type="Pfam" id="PF02518">
    <property type="entry name" value="HATPase_c"/>
    <property type="match status" value="1"/>
</dbReference>
<dbReference type="Gene3D" id="3.40.50.2300">
    <property type="match status" value="1"/>
</dbReference>
<dbReference type="PROSITE" id="PS50112">
    <property type="entry name" value="PAS"/>
    <property type="match status" value="2"/>
</dbReference>
<feature type="domain" description="PAS" evidence="10">
    <location>
        <begin position="973"/>
        <end position="1043"/>
    </location>
</feature>
<feature type="region of interest" description="Disordered" evidence="7">
    <location>
        <begin position="861"/>
        <end position="925"/>
    </location>
</feature>
<feature type="region of interest" description="Disordered" evidence="7">
    <location>
        <begin position="172"/>
        <end position="217"/>
    </location>
</feature>
<dbReference type="InterPro" id="IPR036890">
    <property type="entry name" value="HATPase_C_sf"/>
</dbReference>
<evidence type="ECO:0000313" key="12">
    <source>
        <dbReference type="EMBL" id="KAF2753697.1"/>
    </source>
</evidence>
<dbReference type="Pfam" id="PF00512">
    <property type="entry name" value="HisKA"/>
    <property type="match status" value="1"/>
</dbReference>
<dbReference type="FunFam" id="3.30.565.10:FF:000010">
    <property type="entry name" value="Sensor histidine kinase RcsC"/>
    <property type="match status" value="1"/>
</dbReference>
<feature type="compositionally biased region" description="Polar residues" evidence="7">
    <location>
        <begin position="136"/>
        <end position="149"/>
    </location>
</feature>
<feature type="compositionally biased region" description="Polar residues" evidence="7">
    <location>
        <begin position="174"/>
        <end position="183"/>
    </location>
</feature>
<feature type="compositionally biased region" description="Polar residues" evidence="7">
    <location>
        <begin position="67"/>
        <end position="92"/>
    </location>
</feature>
<dbReference type="FunFam" id="3.40.50.2300:FF:000158">
    <property type="entry name" value="Sensor histidine kinase/response regulator"/>
    <property type="match status" value="1"/>
</dbReference>
<dbReference type="Gene3D" id="3.30.565.10">
    <property type="entry name" value="Histidine kinase-like ATPase, C-terminal domain"/>
    <property type="match status" value="1"/>
</dbReference>
<name>A0A6A6VWR4_9PEZI</name>
<dbReference type="InterPro" id="IPR003661">
    <property type="entry name" value="HisK_dim/P_dom"/>
</dbReference>
<evidence type="ECO:0000259" key="8">
    <source>
        <dbReference type="PROSITE" id="PS50109"/>
    </source>
</evidence>
<feature type="region of interest" description="Disordered" evidence="7">
    <location>
        <begin position="1183"/>
        <end position="1219"/>
    </location>
</feature>
<feature type="region of interest" description="Disordered" evidence="7">
    <location>
        <begin position="1539"/>
        <end position="1568"/>
    </location>
</feature>
<dbReference type="InterPro" id="IPR005467">
    <property type="entry name" value="His_kinase_dom"/>
</dbReference>
<dbReference type="EC" id="2.7.13.3" evidence="2"/>
<dbReference type="InterPro" id="IPR000700">
    <property type="entry name" value="PAS-assoc_C"/>
</dbReference>
<dbReference type="InterPro" id="IPR011006">
    <property type="entry name" value="CheY-like_superfamily"/>
</dbReference>
<feature type="compositionally biased region" description="Low complexity" evidence="7">
    <location>
        <begin position="1588"/>
        <end position="1619"/>
    </location>
</feature>
<dbReference type="GeneID" id="54483189"/>
<feature type="region of interest" description="Disordered" evidence="7">
    <location>
        <begin position="1"/>
        <end position="159"/>
    </location>
</feature>
<evidence type="ECO:0000313" key="13">
    <source>
        <dbReference type="Proteomes" id="UP000799437"/>
    </source>
</evidence>
<feature type="compositionally biased region" description="Basic and acidic residues" evidence="7">
    <location>
        <begin position="898"/>
        <end position="925"/>
    </location>
</feature>
<evidence type="ECO:0000256" key="1">
    <source>
        <dbReference type="ARBA" id="ARBA00000085"/>
    </source>
</evidence>
<dbReference type="CDD" id="cd17546">
    <property type="entry name" value="REC_hyHK_CKI1_RcsC-like"/>
    <property type="match status" value="1"/>
</dbReference>
<evidence type="ECO:0000259" key="10">
    <source>
        <dbReference type="PROSITE" id="PS50112"/>
    </source>
</evidence>
<keyword evidence="3 6" id="KW-0597">Phosphoprotein</keyword>
<feature type="modified residue" description="4-aspartylphosphate" evidence="6">
    <location>
        <position position="1893"/>
    </location>
</feature>
<feature type="region of interest" description="Disordered" evidence="7">
    <location>
        <begin position="528"/>
        <end position="622"/>
    </location>
</feature>
<evidence type="ECO:0000259" key="11">
    <source>
        <dbReference type="PROSITE" id="PS50113"/>
    </source>
</evidence>
<feature type="compositionally biased region" description="Basic and acidic residues" evidence="7">
    <location>
        <begin position="562"/>
        <end position="581"/>
    </location>
</feature>
<dbReference type="CDD" id="cd00130">
    <property type="entry name" value="PAS"/>
    <property type="match status" value="1"/>
</dbReference>
<dbReference type="InterPro" id="IPR000014">
    <property type="entry name" value="PAS"/>
</dbReference>
<dbReference type="NCBIfam" id="TIGR00229">
    <property type="entry name" value="sensory_box"/>
    <property type="match status" value="1"/>
</dbReference>
<dbReference type="PRINTS" id="PR00344">
    <property type="entry name" value="BCTRLSENSOR"/>
</dbReference>
<feature type="compositionally biased region" description="Polar residues" evidence="7">
    <location>
        <begin position="1205"/>
        <end position="1217"/>
    </location>
</feature>
<sequence>MKKSSPLPSPKSTKPSSTPAKQRSTTTLTHNAQFSNPLSHTQTRPRLRREARKSSSPEEITSLLEPTRNSQANALSSQHATLPRSNISTTSESADEDTEDSFSGPLSDVKEYEEGKSPEHIEIERLKEALSAKMAANQQRAISSMSPKQSPGGRTPVSVAARRVSPIKEEITDMSPSLEASFSSPPPSAGLHTASTESTESVRTIKGSVPPTPSALPLRTPSYPFPYVPGTPRTWSSSFHQPFTNLSPTIDSLNIRGQPTVREQFTSGDSTPAASVSAFLPPSNEIEDPRYPSPNLYDTILLLNSEPGLEAWWSTVVKLCHEWFGAERASLSVPADASDQNVPWTQQATYNASGRRIAATAAQTSSSIAKASDLSISRSPEEATDLVGGLIQGGSKRRPKLEARHSYAGPERQRKDATLDTNKAVSRPERPGPPSRTASHVPRTLTRGEHPLRHVSPVSYDGARSPSRGNTFSDPEFSSPGDASDRPCLLVYPQKQPLNVEQDPLIDDAGVNRILEKGRLVTLTRDYSVSWSSESSPEGLKRSQLPKNAPGQSASLQPQRQTDVKDKPNHPSRTTKLESHSSKRTVPYEEYEQLPSSPWAQSPHPSPAVQNDPNEDPFFGQTNVDDTFDPTSASGDYSGTVPVEAIGVDRASTITHVPLIHPLLSQVVHPSETSSFHHTTHTDLRNRRYRRSSKASMPNEESSDRKVPIAILSFMSSEVPFPQNWTNSLKLLAPHLATTYSNAAQFSEAFDQAQNLRLTRFQISQTGYTPMTNDSQSLHSLLRLDLGSYQETTPGETTSPSDYSGHSRPSPGSTSMVGTPGWDTSMYGVSGRHSVVGTPAQISNMDAIDSYFDSKKIIMGAKSSQSSQPVSKSPSVDRALSRKKLTESGPVNETDDAITPKDSQKSDYSREDPRKPVQAREAENKKHSLLHSYGANFSSSFHPLPTATTPRTPGLAHNRKSSASEIPDLVQPSSTLLRTIIDSLPVQIFTAAPATGNLTWVNSKFLVYRGQSPKQALQEPWNAIHEEDRDGYMEQWHRSLRTGAQLAIKVRLLRFDGTYRWFFVRAAPLKDKRQNIVHWMGTNMDFHDQHLAEMNSARQQEVAASEAKYRALANSSPQIVFAATQTKGVIFCNSQWVVFSGQSESEASGVGFMNHVHPDDISKCRLPTFDEDGSAVIDAPITVHAEGPKSPSPPGSEASSETERITSPSPGNITSPSVAGIPQARLSRLASAGITKMTKDLDGRPSYATEVRLRSKDGIYRWHLVRILLAEPVFKDGNEEDTWYGTCTDINDHKLLEATLKETMDAKTRFLSNMSHEIRTPLNGITGMVNFLIDSSLTAEQMEHINIIRSSTEGLRDLINDILDLSKVEAGMITLSPQWFSVRELIEDVNDLTSGMAVEKGLQLNYVLEPDVPHDLKGDKFRIRQVLLNVIGNAIKFTDTGEVFMQCRVASDTSGVELPKDNEILLQFQVIDTGKGFTEKEAEFLFKRFSQIDGSSTRQHGGTGLGLAISMQLVELHGGKMKASSVPGKGSTFTFTVKFQFPSGDDRPSPGTAQEPYNLPTPFTDEPPRIEKKFSVAYGSPGHQLVESPMSHASESPAPSSASSDPSVRTIDSVHSQRSSVSSFSADKASLKPITLSMPAEIARARGSIPDIKQPLGSPLPAISSQPPMYSILVVCPLEYSSQATVKHLESTLPTSIPHQITARESLEECKQMLGGEDPVLFTHVVLVLRTVQENVEFIDQVLRFGPAHSTTTVVVVCDLTLKREIIQKAPYHDFDRLKIDARLVFIFKPLKPSKISAIFDPRKERGMLTDRSHDNAQQVAVSQKQVFEELKRRLGNRGLRVLLVEDNQINQTVLLKFLGKIDIDVETVLDGVQCTDKVFAHPHGYYSIILCDLHMPNKDGYQTCREIRKWEKRNKFPYLPIIALSANVLGDVYTQCVDAGFNSYVTKPVDFKVLSGVMNKFLDPEDKTRPIEFMKPLKKG</sequence>
<dbReference type="SMART" id="SM00388">
    <property type="entry name" value="HisKA"/>
    <property type="match status" value="1"/>
</dbReference>
<dbReference type="InterPro" id="IPR036097">
    <property type="entry name" value="HisK_dim/P_sf"/>
</dbReference>
<feature type="region of interest" description="Disordered" evidence="7">
    <location>
        <begin position="790"/>
        <end position="821"/>
    </location>
</feature>
<dbReference type="Gene3D" id="3.30.450.20">
    <property type="entry name" value="PAS domain"/>
    <property type="match status" value="2"/>
</dbReference>
<dbReference type="SUPFAM" id="SSF47384">
    <property type="entry name" value="Homodimeric domain of signal transducing histidine kinase"/>
    <property type="match status" value="1"/>
</dbReference>
<dbReference type="InterPro" id="IPR013655">
    <property type="entry name" value="PAS_fold_3"/>
</dbReference>
<feature type="compositionally biased region" description="Low complexity" evidence="7">
    <location>
        <begin position="862"/>
        <end position="876"/>
    </location>
</feature>
<feature type="region of interest" description="Disordered" evidence="7">
    <location>
        <begin position="362"/>
        <end position="488"/>
    </location>
</feature>
<dbReference type="GO" id="GO:0005886">
    <property type="term" value="C:plasma membrane"/>
    <property type="evidence" value="ECO:0007669"/>
    <property type="project" value="TreeGrafter"/>
</dbReference>
<dbReference type="InterPro" id="IPR001789">
    <property type="entry name" value="Sig_transdc_resp-reg_receiver"/>
</dbReference>
<evidence type="ECO:0000256" key="2">
    <source>
        <dbReference type="ARBA" id="ARBA00012438"/>
    </source>
</evidence>
<dbReference type="Pfam" id="PF08447">
    <property type="entry name" value="PAS_3"/>
    <property type="match status" value="1"/>
</dbReference>
<dbReference type="RefSeq" id="XP_033596148.1">
    <property type="nucleotide sequence ID" value="XM_033742135.1"/>
</dbReference>
<dbReference type="SMART" id="SM00091">
    <property type="entry name" value="PAS"/>
    <property type="match status" value="2"/>
</dbReference>
<dbReference type="PROSITE" id="PS50110">
    <property type="entry name" value="RESPONSE_REGULATORY"/>
    <property type="match status" value="1"/>
</dbReference>
<dbReference type="SUPFAM" id="SSF52172">
    <property type="entry name" value="CheY-like"/>
    <property type="match status" value="1"/>
</dbReference>
<feature type="domain" description="PAC" evidence="11">
    <location>
        <begin position="1247"/>
        <end position="1302"/>
    </location>
</feature>
<feature type="compositionally biased region" description="Low complexity" evidence="7">
    <location>
        <begin position="362"/>
        <end position="372"/>
    </location>
</feature>
<dbReference type="InterPro" id="IPR004358">
    <property type="entry name" value="Sig_transdc_His_kin-like_C"/>
</dbReference>
<evidence type="ECO:0000256" key="3">
    <source>
        <dbReference type="ARBA" id="ARBA00022553"/>
    </source>
</evidence>
<feature type="region of interest" description="Disordered" evidence="7">
    <location>
        <begin position="940"/>
        <end position="964"/>
    </location>
</feature>
<dbReference type="PROSITE" id="PS50109">
    <property type="entry name" value="HIS_KIN"/>
    <property type="match status" value="1"/>
</dbReference>
<feature type="region of interest" description="Disordered" evidence="7">
    <location>
        <begin position="671"/>
        <end position="702"/>
    </location>
</feature>
<dbReference type="OrthoDB" id="303614at2759"/>
<feature type="compositionally biased region" description="Polar residues" evidence="7">
    <location>
        <begin position="193"/>
        <end position="202"/>
    </location>
</feature>
<dbReference type="PANTHER" id="PTHR43047">
    <property type="entry name" value="TWO-COMPONENT HISTIDINE PROTEIN KINASE"/>
    <property type="match status" value="1"/>
</dbReference>
<dbReference type="InterPro" id="IPR003594">
    <property type="entry name" value="HATPase_dom"/>
</dbReference>
<dbReference type="Pfam" id="PF13188">
    <property type="entry name" value="PAS_8"/>
    <property type="match status" value="1"/>
</dbReference>
<protein>
    <recommendedName>
        <fullName evidence="2">histidine kinase</fullName>
        <ecNumber evidence="2">2.7.13.3</ecNumber>
    </recommendedName>
</protein>
<dbReference type="GO" id="GO:0009927">
    <property type="term" value="F:histidine phosphotransfer kinase activity"/>
    <property type="evidence" value="ECO:0007669"/>
    <property type="project" value="TreeGrafter"/>
</dbReference>
<feature type="domain" description="PAC" evidence="11">
    <location>
        <begin position="1046"/>
        <end position="1098"/>
    </location>
</feature>
<dbReference type="InterPro" id="IPR035965">
    <property type="entry name" value="PAS-like_dom_sf"/>
</dbReference>
<dbReference type="CDD" id="cd00082">
    <property type="entry name" value="HisKA"/>
    <property type="match status" value="1"/>
</dbReference>
<feature type="compositionally biased region" description="Low complexity" evidence="7">
    <location>
        <begin position="1"/>
        <end position="21"/>
    </location>
</feature>
<feature type="compositionally biased region" description="Polar residues" evidence="7">
    <location>
        <begin position="790"/>
        <end position="804"/>
    </location>
</feature>
<feature type="region of interest" description="Disordered" evidence="7">
    <location>
        <begin position="1584"/>
        <end position="1619"/>
    </location>
</feature>
<feature type="compositionally biased region" description="Basic and acidic residues" evidence="7">
    <location>
        <begin position="108"/>
        <end position="130"/>
    </location>
</feature>
<keyword evidence="5" id="KW-0418">Kinase</keyword>
<dbReference type="SMART" id="SM00086">
    <property type="entry name" value="PAC"/>
    <property type="match status" value="2"/>
</dbReference>